<keyword evidence="3" id="KW-0238">DNA-binding</keyword>
<reference evidence="6 7" key="1">
    <citation type="submission" date="2013-02" db="EMBL/GenBank/DDBJ databases">
        <title>The Genome Sequence of Enterococcus pallens BAA-351.</title>
        <authorList>
            <consortium name="The Broad Institute Genome Sequencing Platform"/>
            <consortium name="The Broad Institute Genome Sequencing Center for Infectious Disease"/>
            <person name="Earl A.M."/>
            <person name="Gilmore M.S."/>
            <person name="Lebreton F."/>
            <person name="Walker B."/>
            <person name="Young S.K."/>
            <person name="Zeng Q."/>
            <person name="Gargeya S."/>
            <person name="Fitzgerald M."/>
            <person name="Haas B."/>
            <person name="Abouelleil A."/>
            <person name="Alvarado L."/>
            <person name="Arachchi H.M."/>
            <person name="Berlin A.M."/>
            <person name="Chapman S.B."/>
            <person name="Dewar J."/>
            <person name="Goldberg J."/>
            <person name="Griggs A."/>
            <person name="Gujja S."/>
            <person name="Hansen M."/>
            <person name="Howarth C."/>
            <person name="Imamovic A."/>
            <person name="Larimer J."/>
            <person name="McCowan C."/>
            <person name="Murphy C."/>
            <person name="Neiman D."/>
            <person name="Pearson M."/>
            <person name="Priest M."/>
            <person name="Roberts A."/>
            <person name="Saif S."/>
            <person name="Shea T."/>
            <person name="Sisk P."/>
            <person name="Sykes S."/>
            <person name="Wortman J."/>
            <person name="Nusbaum C."/>
            <person name="Birren B."/>
        </authorList>
    </citation>
    <scope>NUCLEOTIDE SEQUENCE [LARGE SCALE GENOMIC DNA]</scope>
    <source>
        <strain evidence="6 7">ATCC BAA-351</strain>
    </source>
</reference>
<name>R2SJQ6_9ENTE</name>
<dbReference type="eggNOG" id="COG0583">
    <property type="taxonomic scope" value="Bacteria"/>
</dbReference>
<comment type="similarity">
    <text evidence="1">Belongs to the LysR transcriptional regulatory family.</text>
</comment>
<dbReference type="RefSeq" id="WP_010757737.1">
    <property type="nucleotide sequence ID" value="NZ_ASWD01000001.1"/>
</dbReference>
<evidence type="ECO:0000313" key="7">
    <source>
        <dbReference type="Proteomes" id="UP000013782"/>
    </source>
</evidence>
<dbReference type="PANTHER" id="PTHR30126">
    <property type="entry name" value="HTH-TYPE TRANSCRIPTIONAL REGULATOR"/>
    <property type="match status" value="1"/>
</dbReference>
<keyword evidence="2" id="KW-0805">Transcription regulation</keyword>
<accession>R2SJQ6</accession>
<dbReference type="Pfam" id="PF00126">
    <property type="entry name" value="HTH_1"/>
    <property type="match status" value="1"/>
</dbReference>
<dbReference type="Gene3D" id="1.10.10.10">
    <property type="entry name" value="Winged helix-like DNA-binding domain superfamily/Winged helix DNA-binding domain"/>
    <property type="match status" value="1"/>
</dbReference>
<evidence type="ECO:0000256" key="4">
    <source>
        <dbReference type="ARBA" id="ARBA00023163"/>
    </source>
</evidence>
<evidence type="ECO:0000256" key="1">
    <source>
        <dbReference type="ARBA" id="ARBA00009437"/>
    </source>
</evidence>
<dbReference type="InterPro" id="IPR000847">
    <property type="entry name" value="LysR_HTH_N"/>
</dbReference>
<dbReference type="FunFam" id="1.10.10.10:FF:000001">
    <property type="entry name" value="LysR family transcriptional regulator"/>
    <property type="match status" value="1"/>
</dbReference>
<evidence type="ECO:0000259" key="5">
    <source>
        <dbReference type="PROSITE" id="PS50931"/>
    </source>
</evidence>
<sequence>MNIRQLELFMTVAEVENMTEAAERTYISQPAVSQTIQELEKEIGVRLFDRPGRSIQLNPAGKAFFQRVKHFLQEYQELEDFAVYLETQAPMKLGANLTIANFWLPQLVTPFLREGHQVTIQVDTAERILTALRNQELDMALLEGSIAEKELIVEPFDRYELVVVVAAEHELANQETLTVEEFLKYPLFLREQGSAIRATLDSWLQLHQKQAVPTMTSINSPALLAMTATGTGITFLPKQLIQQSIYRDQVHCLSFEGQQLSNQIQLVYQPQHIFTETMQAFRNLIFQQGGIDHG</sequence>
<dbReference type="Proteomes" id="UP000013782">
    <property type="component" value="Unassembled WGS sequence"/>
</dbReference>
<organism evidence="6 7">
    <name type="scientific">Enterococcus pallens ATCC BAA-351</name>
    <dbReference type="NCBI Taxonomy" id="1158607"/>
    <lineage>
        <taxon>Bacteria</taxon>
        <taxon>Bacillati</taxon>
        <taxon>Bacillota</taxon>
        <taxon>Bacilli</taxon>
        <taxon>Lactobacillales</taxon>
        <taxon>Enterococcaceae</taxon>
        <taxon>Enterococcus</taxon>
    </lineage>
</organism>
<gene>
    <name evidence="6" type="ORF">UAU_02753</name>
</gene>
<keyword evidence="7" id="KW-1185">Reference proteome</keyword>
<dbReference type="EMBL" id="AJAQ01000018">
    <property type="protein sequence ID" value="EOH93111.1"/>
    <property type="molecule type" value="Genomic_DNA"/>
</dbReference>
<dbReference type="OrthoDB" id="9803735at2"/>
<proteinExistence type="inferred from homology"/>
<dbReference type="AlphaFoldDB" id="R2SJQ6"/>
<dbReference type="GO" id="GO:0000976">
    <property type="term" value="F:transcription cis-regulatory region binding"/>
    <property type="evidence" value="ECO:0007669"/>
    <property type="project" value="TreeGrafter"/>
</dbReference>
<dbReference type="PROSITE" id="PS50931">
    <property type="entry name" value="HTH_LYSR"/>
    <property type="match status" value="1"/>
</dbReference>
<dbReference type="GO" id="GO:0003700">
    <property type="term" value="F:DNA-binding transcription factor activity"/>
    <property type="evidence" value="ECO:0007669"/>
    <property type="project" value="InterPro"/>
</dbReference>
<dbReference type="PATRIC" id="fig|1158607.3.peg.2742"/>
<evidence type="ECO:0000313" key="6">
    <source>
        <dbReference type="EMBL" id="EOH93111.1"/>
    </source>
</evidence>
<dbReference type="Gene3D" id="3.40.190.290">
    <property type="match status" value="1"/>
</dbReference>
<evidence type="ECO:0000256" key="2">
    <source>
        <dbReference type="ARBA" id="ARBA00023015"/>
    </source>
</evidence>
<dbReference type="SUPFAM" id="SSF53850">
    <property type="entry name" value="Periplasmic binding protein-like II"/>
    <property type="match status" value="1"/>
</dbReference>
<dbReference type="PRINTS" id="PR00039">
    <property type="entry name" value="HTHLYSR"/>
</dbReference>
<dbReference type="SUPFAM" id="SSF46785">
    <property type="entry name" value="Winged helix' DNA-binding domain"/>
    <property type="match status" value="1"/>
</dbReference>
<keyword evidence="4" id="KW-0804">Transcription</keyword>
<protein>
    <recommendedName>
        <fullName evidence="5">HTH lysR-type domain-containing protein</fullName>
    </recommendedName>
</protein>
<evidence type="ECO:0000256" key="3">
    <source>
        <dbReference type="ARBA" id="ARBA00023125"/>
    </source>
</evidence>
<dbReference type="HOGENOM" id="CLU_039613_6_1_9"/>
<feature type="domain" description="HTH lysR-type" evidence="5">
    <location>
        <begin position="1"/>
        <end position="58"/>
    </location>
</feature>
<comment type="caution">
    <text evidence="6">The sequence shown here is derived from an EMBL/GenBank/DDBJ whole genome shotgun (WGS) entry which is preliminary data.</text>
</comment>
<dbReference type="InterPro" id="IPR036390">
    <property type="entry name" value="WH_DNA-bd_sf"/>
</dbReference>
<dbReference type="Pfam" id="PF03466">
    <property type="entry name" value="LysR_substrate"/>
    <property type="match status" value="1"/>
</dbReference>
<dbReference type="InterPro" id="IPR005119">
    <property type="entry name" value="LysR_subst-bd"/>
</dbReference>
<dbReference type="STRING" id="160454.RV10_GL003278"/>
<dbReference type="PANTHER" id="PTHR30126:SF39">
    <property type="entry name" value="HTH-TYPE TRANSCRIPTIONAL REGULATOR CYSL"/>
    <property type="match status" value="1"/>
</dbReference>
<dbReference type="InterPro" id="IPR036388">
    <property type="entry name" value="WH-like_DNA-bd_sf"/>
</dbReference>